<evidence type="ECO:0000313" key="2">
    <source>
        <dbReference type="Proteomes" id="UP000324222"/>
    </source>
</evidence>
<proteinExistence type="predicted"/>
<sequence length="62" mass="7085">MKKRENTEDTQKLYMKTTALNTTTFKQLASKCLVVKLTTKNSFVTCLEKAREKAGGYSPRPR</sequence>
<name>A0A5B7GRQ6_PORTR</name>
<gene>
    <name evidence="1" type="ORF">E2C01_053320</name>
</gene>
<dbReference type="AlphaFoldDB" id="A0A5B7GRQ6"/>
<dbReference type="Proteomes" id="UP000324222">
    <property type="component" value="Unassembled WGS sequence"/>
</dbReference>
<keyword evidence="2" id="KW-1185">Reference proteome</keyword>
<organism evidence="1 2">
    <name type="scientific">Portunus trituberculatus</name>
    <name type="common">Swimming crab</name>
    <name type="synonym">Neptunus trituberculatus</name>
    <dbReference type="NCBI Taxonomy" id="210409"/>
    <lineage>
        <taxon>Eukaryota</taxon>
        <taxon>Metazoa</taxon>
        <taxon>Ecdysozoa</taxon>
        <taxon>Arthropoda</taxon>
        <taxon>Crustacea</taxon>
        <taxon>Multicrustacea</taxon>
        <taxon>Malacostraca</taxon>
        <taxon>Eumalacostraca</taxon>
        <taxon>Eucarida</taxon>
        <taxon>Decapoda</taxon>
        <taxon>Pleocyemata</taxon>
        <taxon>Brachyura</taxon>
        <taxon>Eubrachyura</taxon>
        <taxon>Portunoidea</taxon>
        <taxon>Portunidae</taxon>
        <taxon>Portuninae</taxon>
        <taxon>Portunus</taxon>
    </lineage>
</organism>
<dbReference type="EMBL" id="VSRR010016444">
    <property type="protein sequence ID" value="MPC59304.1"/>
    <property type="molecule type" value="Genomic_DNA"/>
</dbReference>
<accession>A0A5B7GRQ6</accession>
<evidence type="ECO:0000313" key="1">
    <source>
        <dbReference type="EMBL" id="MPC59304.1"/>
    </source>
</evidence>
<reference evidence="1 2" key="1">
    <citation type="submission" date="2019-05" db="EMBL/GenBank/DDBJ databases">
        <title>Another draft genome of Portunus trituberculatus and its Hox gene families provides insights of decapod evolution.</title>
        <authorList>
            <person name="Jeong J.-H."/>
            <person name="Song I."/>
            <person name="Kim S."/>
            <person name="Choi T."/>
            <person name="Kim D."/>
            <person name="Ryu S."/>
            <person name="Kim W."/>
        </authorList>
    </citation>
    <scope>NUCLEOTIDE SEQUENCE [LARGE SCALE GENOMIC DNA]</scope>
    <source>
        <tissue evidence="1">Muscle</tissue>
    </source>
</reference>
<comment type="caution">
    <text evidence="1">The sequence shown here is derived from an EMBL/GenBank/DDBJ whole genome shotgun (WGS) entry which is preliminary data.</text>
</comment>
<protein>
    <submittedName>
        <fullName evidence="1">Uncharacterized protein</fullName>
    </submittedName>
</protein>